<keyword evidence="3" id="KW-1185">Reference proteome</keyword>
<accession>A0A8S4BKS8</accession>
<name>A0A8S4BKS8_9TELE</name>
<gene>
    <name evidence="2" type="ORF">MMEN_LOCUS18573</name>
</gene>
<dbReference type="EMBL" id="CAJRST010037777">
    <property type="protein sequence ID" value="CAG6005691.1"/>
    <property type="molecule type" value="Genomic_DNA"/>
</dbReference>
<sequence length="269" mass="29018">MTVAPITRPLAEEDTPKRKQSSVPSTSVIGWMYSCKGGDNTTGPVTFVRVHYVCALTTCFIIVCGEKAAYQRAAGDGFYHSIEDIDRKPQQCGPTVNDSFIHIQILVSNLQFQNLHLVVPLFYNRGHRIGQSQDALPVDPGQKEAVRRRDGSDVHGDGPIWALRDGDAINAQLTFPVALGVPDSYRLTAGKALAPITVNVPPKTHQTAANHACKGLSKQSKQALLETTGILEREREREAGGGGLGTDSEGTSSFPRPPKSSYTLPGLSL</sequence>
<proteinExistence type="predicted"/>
<evidence type="ECO:0000256" key="1">
    <source>
        <dbReference type="SAM" id="MobiDB-lite"/>
    </source>
</evidence>
<evidence type="ECO:0000313" key="3">
    <source>
        <dbReference type="Proteomes" id="UP000677803"/>
    </source>
</evidence>
<comment type="caution">
    <text evidence="2">The sequence shown here is derived from an EMBL/GenBank/DDBJ whole genome shotgun (WGS) entry which is preliminary data.</text>
</comment>
<feature type="region of interest" description="Disordered" evidence="1">
    <location>
        <begin position="229"/>
        <end position="269"/>
    </location>
</feature>
<feature type="region of interest" description="Disordered" evidence="1">
    <location>
        <begin position="1"/>
        <end position="23"/>
    </location>
</feature>
<reference evidence="2" key="1">
    <citation type="submission" date="2021-05" db="EMBL/GenBank/DDBJ databases">
        <authorList>
            <person name="Tigano A."/>
        </authorList>
    </citation>
    <scope>NUCLEOTIDE SEQUENCE</scope>
</reference>
<evidence type="ECO:0000313" key="2">
    <source>
        <dbReference type="EMBL" id="CAG6005691.1"/>
    </source>
</evidence>
<organism evidence="2 3">
    <name type="scientific">Menidia menidia</name>
    <name type="common">Atlantic silverside</name>
    <dbReference type="NCBI Taxonomy" id="238744"/>
    <lineage>
        <taxon>Eukaryota</taxon>
        <taxon>Metazoa</taxon>
        <taxon>Chordata</taxon>
        <taxon>Craniata</taxon>
        <taxon>Vertebrata</taxon>
        <taxon>Euteleostomi</taxon>
        <taxon>Actinopterygii</taxon>
        <taxon>Neopterygii</taxon>
        <taxon>Teleostei</taxon>
        <taxon>Neoteleostei</taxon>
        <taxon>Acanthomorphata</taxon>
        <taxon>Ovalentaria</taxon>
        <taxon>Atherinomorphae</taxon>
        <taxon>Atheriniformes</taxon>
        <taxon>Atherinopsidae</taxon>
        <taxon>Menidiinae</taxon>
        <taxon>Menidia</taxon>
    </lineage>
</organism>
<dbReference type="OrthoDB" id="10591815at2759"/>
<dbReference type="Proteomes" id="UP000677803">
    <property type="component" value="Unassembled WGS sequence"/>
</dbReference>
<dbReference type="AlphaFoldDB" id="A0A8S4BKS8"/>
<protein>
    <submittedName>
        <fullName evidence="2">(Atlantic silverside) hypothetical protein</fullName>
    </submittedName>
</protein>